<proteinExistence type="inferred from homology"/>
<dbReference type="PRINTS" id="PR00368">
    <property type="entry name" value="FADPNR"/>
</dbReference>
<evidence type="ECO:0000259" key="5">
    <source>
        <dbReference type="Pfam" id="PF00462"/>
    </source>
</evidence>
<name>A0A7S4HWS1_9STRA</name>
<keyword evidence="2" id="KW-0285">Flavoprotein</keyword>
<accession>A0A7S4HWS1</accession>
<dbReference type="PANTHER" id="PTHR48105">
    <property type="entry name" value="THIOREDOXIN REDUCTASE 1-RELATED-RELATED"/>
    <property type="match status" value="1"/>
</dbReference>
<dbReference type="AlphaFoldDB" id="A0A7S4HWS1"/>
<dbReference type="Gene3D" id="3.40.30.10">
    <property type="entry name" value="Glutaredoxin"/>
    <property type="match status" value="1"/>
</dbReference>
<organism evidence="7">
    <name type="scientific">Odontella aurita</name>
    <dbReference type="NCBI Taxonomy" id="265563"/>
    <lineage>
        <taxon>Eukaryota</taxon>
        <taxon>Sar</taxon>
        <taxon>Stramenopiles</taxon>
        <taxon>Ochrophyta</taxon>
        <taxon>Bacillariophyta</taxon>
        <taxon>Mediophyceae</taxon>
        <taxon>Biddulphiophycidae</taxon>
        <taxon>Eupodiscales</taxon>
        <taxon>Odontellaceae</taxon>
        <taxon>Odontella</taxon>
    </lineage>
</organism>
<sequence>MAWIESARRQAQMAGAAFAPPGLLSSGVSRIVDGTFQIAMGKSSYDSYKARSIVLATGSTPRRLDLGHESNLFGSTLHSCAICDGPLYTSTHTVLVVGGGESALEAVALLSRRVKKVYLIHRRIQFTANNAMKRVGKFGNVEVLSPFRVIEWLSNANDAGQLRGAKLRGVSDTDEDAETKTLAVDGAFVMIGSHPNTDFLEGSGIKLDESGRVILESNNKGDGKFTTQTSVPGIFAAGEVVDGLYRQAVTAAGEGARAAMDVERWLQAHGKGGQGVGNIAASTAKMGVGLQAAEQRVAKEHRAASVGSRGDQTDRNEVEGEGGNKSGEEDCDLVQSSCITSLVSSHPVVVFSKPWCPYCRRALEILALNGVLESNPNMRVIDLAAHPRGRDVQGTLGKMTGRRTVPNVFVGGSSIGGGDETVALQNGGKLKGLLLKAGAVGS</sequence>
<dbReference type="CDD" id="cd03419">
    <property type="entry name" value="GRX_GRXh_1_2_like"/>
    <property type="match status" value="1"/>
</dbReference>
<dbReference type="Gene3D" id="3.50.50.60">
    <property type="entry name" value="FAD/NAD(P)-binding domain"/>
    <property type="match status" value="2"/>
</dbReference>
<protein>
    <recommendedName>
        <fullName evidence="8">Thioredoxin reductase</fullName>
    </recommendedName>
</protein>
<evidence type="ECO:0008006" key="8">
    <source>
        <dbReference type="Google" id="ProtNLM"/>
    </source>
</evidence>
<dbReference type="InterPro" id="IPR036249">
    <property type="entry name" value="Thioredoxin-like_sf"/>
</dbReference>
<evidence type="ECO:0000313" key="7">
    <source>
        <dbReference type="EMBL" id="CAE2211773.1"/>
    </source>
</evidence>
<dbReference type="Pfam" id="PF07992">
    <property type="entry name" value="Pyr_redox_2"/>
    <property type="match status" value="1"/>
</dbReference>
<dbReference type="SUPFAM" id="SSF52833">
    <property type="entry name" value="Thioredoxin-like"/>
    <property type="match status" value="1"/>
</dbReference>
<gene>
    <name evidence="7" type="ORF">OAUR00152_LOCUS4807</name>
</gene>
<dbReference type="PROSITE" id="PS00195">
    <property type="entry name" value="GLUTAREDOXIN_1"/>
    <property type="match status" value="1"/>
</dbReference>
<evidence type="ECO:0000256" key="4">
    <source>
        <dbReference type="SAM" id="MobiDB-lite"/>
    </source>
</evidence>
<dbReference type="GO" id="GO:0016491">
    <property type="term" value="F:oxidoreductase activity"/>
    <property type="evidence" value="ECO:0007669"/>
    <property type="project" value="UniProtKB-KW"/>
</dbReference>
<feature type="region of interest" description="Disordered" evidence="4">
    <location>
        <begin position="299"/>
        <end position="330"/>
    </location>
</feature>
<keyword evidence="3" id="KW-0560">Oxidoreductase</keyword>
<reference evidence="7" key="1">
    <citation type="submission" date="2021-01" db="EMBL/GenBank/DDBJ databases">
        <authorList>
            <person name="Corre E."/>
            <person name="Pelletier E."/>
            <person name="Niang G."/>
            <person name="Scheremetjew M."/>
            <person name="Finn R."/>
            <person name="Kale V."/>
            <person name="Holt S."/>
            <person name="Cochrane G."/>
            <person name="Meng A."/>
            <person name="Brown T."/>
            <person name="Cohen L."/>
        </authorList>
    </citation>
    <scope>NUCLEOTIDE SEQUENCE</scope>
    <source>
        <strain evidence="7">Isolate 1302-5</strain>
    </source>
</reference>
<dbReference type="InterPro" id="IPR050097">
    <property type="entry name" value="Ferredoxin-NADP_redctase_2"/>
</dbReference>
<dbReference type="InterPro" id="IPR023753">
    <property type="entry name" value="FAD/NAD-binding_dom"/>
</dbReference>
<dbReference type="SUPFAM" id="SSF51905">
    <property type="entry name" value="FAD/NAD(P)-binding domain"/>
    <property type="match status" value="1"/>
</dbReference>
<evidence type="ECO:0000259" key="6">
    <source>
        <dbReference type="Pfam" id="PF07992"/>
    </source>
</evidence>
<dbReference type="EMBL" id="HBKQ01007182">
    <property type="protein sequence ID" value="CAE2211773.1"/>
    <property type="molecule type" value="Transcribed_RNA"/>
</dbReference>
<feature type="domain" description="Glutaredoxin" evidence="5">
    <location>
        <begin position="348"/>
        <end position="414"/>
    </location>
</feature>
<dbReference type="PRINTS" id="PR00469">
    <property type="entry name" value="PNDRDTASEII"/>
</dbReference>
<dbReference type="InterPro" id="IPR011767">
    <property type="entry name" value="GLR_AS"/>
</dbReference>
<dbReference type="InterPro" id="IPR002109">
    <property type="entry name" value="Glutaredoxin"/>
</dbReference>
<evidence type="ECO:0000256" key="2">
    <source>
        <dbReference type="ARBA" id="ARBA00022630"/>
    </source>
</evidence>
<dbReference type="InterPro" id="IPR036188">
    <property type="entry name" value="FAD/NAD-bd_sf"/>
</dbReference>
<dbReference type="GO" id="GO:0097237">
    <property type="term" value="P:cellular response to toxic substance"/>
    <property type="evidence" value="ECO:0007669"/>
    <property type="project" value="UniProtKB-ARBA"/>
</dbReference>
<evidence type="ECO:0000256" key="3">
    <source>
        <dbReference type="ARBA" id="ARBA00023002"/>
    </source>
</evidence>
<evidence type="ECO:0000256" key="1">
    <source>
        <dbReference type="ARBA" id="ARBA00009333"/>
    </source>
</evidence>
<comment type="similarity">
    <text evidence="1">Belongs to the class-II pyridine nucleotide-disulfide oxidoreductase family.</text>
</comment>
<dbReference type="Pfam" id="PF00462">
    <property type="entry name" value="Glutaredoxin"/>
    <property type="match status" value="1"/>
</dbReference>
<feature type="domain" description="FAD/NAD(P)-binding" evidence="6">
    <location>
        <begin position="42"/>
        <end position="255"/>
    </location>
</feature>
<dbReference type="PROSITE" id="PS51354">
    <property type="entry name" value="GLUTAREDOXIN_2"/>
    <property type="match status" value="1"/>
</dbReference>